<dbReference type="PANTHER" id="PTHR43549">
    <property type="entry name" value="MULTIDRUG RESISTANCE PROTEIN YPNP-RELATED"/>
    <property type="match status" value="1"/>
</dbReference>
<feature type="transmembrane region" description="Helical" evidence="7">
    <location>
        <begin position="27"/>
        <end position="46"/>
    </location>
</feature>
<feature type="transmembrane region" description="Helical" evidence="7">
    <location>
        <begin position="66"/>
        <end position="89"/>
    </location>
</feature>
<keyword evidence="4 7" id="KW-0812">Transmembrane</keyword>
<dbReference type="GO" id="GO:0042910">
    <property type="term" value="F:xenobiotic transmembrane transporter activity"/>
    <property type="evidence" value="ECO:0007669"/>
    <property type="project" value="InterPro"/>
</dbReference>
<comment type="subcellular location">
    <subcellularLocation>
        <location evidence="1">Cell membrane</location>
        <topology evidence="1">Multi-pass membrane protein</topology>
    </subcellularLocation>
</comment>
<keyword evidence="3" id="KW-1003">Cell membrane</keyword>
<keyword evidence="6 7" id="KW-0472">Membrane</keyword>
<reference evidence="9" key="1">
    <citation type="submission" date="2018-05" db="EMBL/GenBank/DDBJ databases">
        <authorList>
            <person name="Hao L."/>
        </authorList>
    </citation>
    <scope>NUCLEOTIDE SEQUENCE [LARGE SCALE GENOMIC DNA]</scope>
</reference>
<name>A0A2X3KIX4_9BACT</name>
<feature type="transmembrane region" description="Helical" evidence="7">
    <location>
        <begin position="143"/>
        <end position="163"/>
    </location>
</feature>
<dbReference type="GO" id="GO:0005886">
    <property type="term" value="C:plasma membrane"/>
    <property type="evidence" value="ECO:0007669"/>
    <property type="project" value="UniProtKB-SubCell"/>
</dbReference>
<dbReference type="InterPro" id="IPR052031">
    <property type="entry name" value="Membrane_Transporter-Flippase"/>
</dbReference>
<feature type="transmembrane region" description="Helical" evidence="7">
    <location>
        <begin position="365"/>
        <end position="392"/>
    </location>
</feature>
<dbReference type="InterPro" id="IPR048279">
    <property type="entry name" value="MdtK-like"/>
</dbReference>
<feature type="transmembrane region" description="Helical" evidence="7">
    <location>
        <begin position="404"/>
        <end position="425"/>
    </location>
</feature>
<dbReference type="Proteomes" id="UP000249818">
    <property type="component" value="Chromosome BARAN1"/>
</dbReference>
<accession>A0A2X3KIX4</accession>
<dbReference type="RefSeq" id="WP_122030548.1">
    <property type="nucleotide sequence ID" value="NZ_LS483254.1"/>
</dbReference>
<evidence type="ECO:0000256" key="3">
    <source>
        <dbReference type="ARBA" id="ARBA00022475"/>
    </source>
</evidence>
<dbReference type="Pfam" id="PF01554">
    <property type="entry name" value="MatE"/>
    <property type="match status" value="2"/>
</dbReference>
<keyword evidence="5 7" id="KW-1133">Transmembrane helix</keyword>
<feature type="transmembrane region" description="Helical" evidence="7">
    <location>
        <begin position="101"/>
        <end position="123"/>
    </location>
</feature>
<proteinExistence type="predicted"/>
<dbReference type="EMBL" id="LS483254">
    <property type="protein sequence ID" value="SQD92312.1"/>
    <property type="molecule type" value="Genomic_DNA"/>
</dbReference>
<protein>
    <submittedName>
        <fullName evidence="8">Multi antimicrobial extrusion protein matE (Na(+)/drug antiporter)</fullName>
    </submittedName>
</protein>
<dbReference type="OrthoDB" id="9811110at2"/>
<feature type="transmembrane region" description="Helical" evidence="7">
    <location>
        <begin position="175"/>
        <end position="196"/>
    </location>
</feature>
<dbReference type="InterPro" id="IPR002528">
    <property type="entry name" value="MATE_fam"/>
</dbReference>
<dbReference type="PIRSF" id="PIRSF006603">
    <property type="entry name" value="DinF"/>
    <property type="match status" value="1"/>
</dbReference>
<feature type="transmembrane region" description="Helical" evidence="7">
    <location>
        <begin position="295"/>
        <end position="321"/>
    </location>
</feature>
<feature type="transmembrane region" description="Helical" evidence="7">
    <location>
        <begin position="431"/>
        <end position="452"/>
    </location>
</feature>
<feature type="transmembrane region" description="Helical" evidence="7">
    <location>
        <begin position="333"/>
        <end position="359"/>
    </location>
</feature>
<dbReference type="GO" id="GO:0015297">
    <property type="term" value="F:antiporter activity"/>
    <property type="evidence" value="ECO:0007669"/>
    <property type="project" value="InterPro"/>
</dbReference>
<evidence type="ECO:0000256" key="6">
    <source>
        <dbReference type="ARBA" id="ARBA00023136"/>
    </source>
</evidence>
<evidence type="ECO:0000256" key="7">
    <source>
        <dbReference type="SAM" id="Phobius"/>
    </source>
</evidence>
<dbReference type="NCBIfam" id="TIGR00797">
    <property type="entry name" value="matE"/>
    <property type="match status" value="1"/>
</dbReference>
<evidence type="ECO:0000313" key="9">
    <source>
        <dbReference type="Proteomes" id="UP000249818"/>
    </source>
</evidence>
<feature type="transmembrane region" description="Helical" evidence="7">
    <location>
        <begin position="202"/>
        <end position="226"/>
    </location>
</feature>
<sequence length="468" mass="48949">MRFRTPSRDEILTGPALKTMARIGGPAVLGSLIFTLYNLTDAFWIGRLPPETSAAAVAGIQVSWPIVWFLISFISGFGGAAVSALVAQYMGAGRPTEANHALNQLFILSAVSGIVLGVGGYFASPFLLDLLVGEGAVSSAASQYIKVIFIGLPTMVLPGLFHAAFAATGDTVTPLLVNGAGTLVNMALDPFLVLGWGGLPQMGILGAAYATIASQGLAMLAFLILLGRGSDHLRLEPSAMVPEWGWMAKSLQIGVPAAIGQSSMSFGFVIMTALISRLPNAEVALAGYGIGDRVLGILFIVTDGLSTGLTTMVGQALGAGVMARTRDLVRKGITALVVILSVEAVLLWLVRYPVVALFIPERQDVIAVGAQFIGAFAVSMPFLGTFFAAMAIYRGSGHNVPTMILGVVRLWVLRIPLSYLFGFTLGLGADGVWWGMSLSNVLSGLVALGFLLSKGWQKSVVEAATTDG</sequence>
<dbReference type="AlphaFoldDB" id="A0A2X3KIX4"/>
<evidence type="ECO:0000256" key="1">
    <source>
        <dbReference type="ARBA" id="ARBA00004651"/>
    </source>
</evidence>
<feature type="transmembrane region" description="Helical" evidence="7">
    <location>
        <begin position="253"/>
        <end position="275"/>
    </location>
</feature>
<dbReference type="PANTHER" id="PTHR43549:SF2">
    <property type="entry name" value="MULTIDRUG RESISTANCE PROTEIN NORM-RELATED"/>
    <property type="match status" value="1"/>
</dbReference>
<keyword evidence="9" id="KW-1185">Reference proteome</keyword>
<evidence type="ECO:0000256" key="2">
    <source>
        <dbReference type="ARBA" id="ARBA00022448"/>
    </source>
</evidence>
<evidence type="ECO:0000256" key="4">
    <source>
        <dbReference type="ARBA" id="ARBA00022692"/>
    </source>
</evidence>
<evidence type="ECO:0000256" key="5">
    <source>
        <dbReference type="ARBA" id="ARBA00022989"/>
    </source>
</evidence>
<keyword evidence="2" id="KW-0813">Transport</keyword>
<dbReference type="KEGG" id="bana:BARAN1_0287"/>
<evidence type="ECO:0000313" key="8">
    <source>
        <dbReference type="EMBL" id="SQD92312.1"/>
    </source>
</evidence>
<gene>
    <name evidence="8" type="ORF">BARAN1_0287</name>
</gene>
<organism evidence="8 9">
    <name type="scientific">Candidatus Bipolaricaulis anaerobius</name>
    <dbReference type="NCBI Taxonomy" id="2026885"/>
    <lineage>
        <taxon>Bacteria</taxon>
        <taxon>Candidatus Bipolaricaulota</taxon>
        <taxon>Candidatus Bipolaricaulia</taxon>
        <taxon>Candidatus Bipolaricaulales</taxon>
        <taxon>Candidatus Bipolaricaulaceae</taxon>
        <taxon>Candidatus Bipolaricaulis</taxon>
    </lineage>
</organism>